<dbReference type="InterPro" id="IPR055555">
    <property type="entry name" value="PA-PLA1_DUF7131"/>
</dbReference>
<dbReference type="GO" id="GO:0046872">
    <property type="term" value="F:metal ion binding"/>
    <property type="evidence" value="ECO:0007669"/>
    <property type="project" value="InterPro"/>
</dbReference>
<dbReference type="InterPro" id="IPR029058">
    <property type="entry name" value="AB_hydrolase_fold"/>
</dbReference>
<dbReference type="OrthoDB" id="431378at2759"/>
<dbReference type="InterPro" id="IPR058055">
    <property type="entry name" value="PA-PLA1"/>
</dbReference>
<feature type="compositionally biased region" description="Polar residues" evidence="1">
    <location>
        <begin position="273"/>
        <end position="283"/>
    </location>
</feature>
<dbReference type="GO" id="GO:0004620">
    <property type="term" value="F:phospholipase activity"/>
    <property type="evidence" value="ECO:0007669"/>
    <property type="project" value="TreeGrafter"/>
</dbReference>
<dbReference type="AlphaFoldDB" id="A0A6G1I2M3"/>
<dbReference type="EMBL" id="ML996691">
    <property type="protein sequence ID" value="KAF2402548.1"/>
    <property type="molecule type" value="Genomic_DNA"/>
</dbReference>
<dbReference type="SMART" id="SM01127">
    <property type="entry name" value="DDHD"/>
    <property type="match status" value="1"/>
</dbReference>
<name>A0A6G1I2M3_9PEZI</name>
<evidence type="ECO:0000256" key="1">
    <source>
        <dbReference type="SAM" id="MobiDB-lite"/>
    </source>
</evidence>
<feature type="compositionally biased region" description="Basic and acidic residues" evidence="1">
    <location>
        <begin position="403"/>
        <end position="417"/>
    </location>
</feature>
<dbReference type="PANTHER" id="PTHR23509">
    <property type="entry name" value="PA-PL1 PHOSPHOLIPASE FAMILY"/>
    <property type="match status" value="1"/>
</dbReference>
<dbReference type="Pfam" id="PF23465">
    <property type="entry name" value="DUF7131"/>
    <property type="match status" value="1"/>
</dbReference>
<dbReference type="InterPro" id="IPR004177">
    <property type="entry name" value="DDHD_dom"/>
</dbReference>
<feature type="compositionally biased region" description="Polar residues" evidence="1">
    <location>
        <begin position="250"/>
        <end position="259"/>
    </location>
</feature>
<dbReference type="GO" id="GO:0005737">
    <property type="term" value="C:cytoplasm"/>
    <property type="evidence" value="ECO:0007669"/>
    <property type="project" value="TreeGrafter"/>
</dbReference>
<reference evidence="3" key="1">
    <citation type="journal article" date="2020" name="Stud. Mycol.">
        <title>101 Dothideomycetes genomes: a test case for predicting lifestyles and emergence of pathogens.</title>
        <authorList>
            <person name="Haridas S."/>
            <person name="Albert R."/>
            <person name="Binder M."/>
            <person name="Bloem J."/>
            <person name="Labutti K."/>
            <person name="Salamov A."/>
            <person name="Andreopoulos B."/>
            <person name="Baker S."/>
            <person name="Barry K."/>
            <person name="Bills G."/>
            <person name="Bluhm B."/>
            <person name="Cannon C."/>
            <person name="Castanera R."/>
            <person name="Culley D."/>
            <person name="Daum C."/>
            <person name="Ezra D."/>
            <person name="Gonzalez J."/>
            <person name="Henrissat B."/>
            <person name="Kuo A."/>
            <person name="Liang C."/>
            <person name="Lipzen A."/>
            <person name="Lutzoni F."/>
            <person name="Magnuson J."/>
            <person name="Mondo S."/>
            <person name="Nolan M."/>
            <person name="Ohm R."/>
            <person name="Pangilinan J."/>
            <person name="Park H.-J."/>
            <person name="Ramirez L."/>
            <person name="Alfaro M."/>
            <person name="Sun H."/>
            <person name="Tritt A."/>
            <person name="Yoshinaga Y."/>
            <person name="Zwiers L.-H."/>
            <person name="Turgeon B."/>
            <person name="Goodwin S."/>
            <person name="Spatafora J."/>
            <person name="Crous P."/>
            <person name="Grigoriev I."/>
        </authorList>
    </citation>
    <scope>NUCLEOTIDE SEQUENCE</scope>
    <source>
        <strain evidence="3">CBS 262.69</strain>
    </source>
</reference>
<feature type="compositionally biased region" description="Basic and acidic residues" evidence="1">
    <location>
        <begin position="991"/>
        <end position="1005"/>
    </location>
</feature>
<dbReference type="SUPFAM" id="SSF53474">
    <property type="entry name" value="alpha/beta-Hydrolases"/>
    <property type="match status" value="1"/>
</dbReference>
<feature type="region of interest" description="Disordered" evidence="1">
    <location>
        <begin position="718"/>
        <end position="737"/>
    </location>
</feature>
<organism evidence="3 4">
    <name type="scientific">Trichodelitschia bisporula</name>
    <dbReference type="NCBI Taxonomy" id="703511"/>
    <lineage>
        <taxon>Eukaryota</taxon>
        <taxon>Fungi</taxon>
        <taxon>Dikarya</taxon>
        <taxon>Ascomycota</taxon>
        <taxon>Pezizomycotina</taxon>
        <taxon>Dothideomycetes</taxon>
        <taxon>Dothideomycetes incertae sedis</taxon>
        <taxon>Phaeotrichales</taxon>
        <taxon>Phaeotrichaceae</taxon>
        <taxon>Trichodelitschia</taxon>
    </lineage>
</organism>
<evidence type="ECO:0000259" key="2">
    <source>
        <dbReference type="PROSITE" id="PS51043"/>
    </source>
</evidence>
<feature type="region of interest" description="Disordered" evidence="1">
    <location>
        <begin position="250"/>
        <end position="311"/>
    </location>
</feature>
<feature type="region of interest" description="Disordered" evidence="1">
    <location>
        <begin position="991"/>
        <end position="1016"/>
    </location>
</feature>
<feature type="compositionally biased region" description="Basic and acidic residues" evidence="1">
    <location>
        <begin position="171"/>
        <end position="180"/>
    </location>
</feature>
<feature type="compositionally biased region" description="Basic and acidic residues" evidence="1">
    <location>
        <begin position="874"/>
        <end position="883"/>
    </location>
</feature>
<feature type="compositionally biased region" description="Low complexity" evidence="1">
    <location>
        <begin position="718"/>
        <end position="730"/>
    </location>
</feature>
<dbReference type="InterPro" id="IPR057826">
    <property type="entry name" value="WWE_C20G8.02"/>
</dbReference>
<feature type="region of interest" description="Disordered" evidence="1">
    <location>
        <begin position="861"/>
        <end position="885"/>
    </location>
</feature>
<evidence type="ECO:0000313" key="3">
    <source>
        <dbReference type="EMBL" id="KAF2402548.1"/>
    </source>
</evidence>
<dbReference type="Pfam" id="PF23463">
    <property type="entry name" value="WWE_2"/>
    <property type="match status" value="1"/>
</dbReference>
<dbReference type="Pfam" id="PF02862">
    <property type="entry name" value="DDHD"/>
    <property type="match status" value="1"/>
</dbReference>
<feature type="domain" description="DDHD" evidence="2">
    <location>
        <begin position="690"/>
        <end position="981"/>
    </location>
</feature>
<feature type="region of interest" description="Disordered" evidence="1">
    <location>
        <begin position="150"/>
        <end position="180"/>
    </location>
</feature>
<protein>
    <submittedName>
        <fullName evidence="3">DDHD-domain-containing protein</fullName>
    </submittedName>
</protein>
<feature type="region of interest" description="Disordered" evidence="1">
    <location>
        <begin position="1"/>
        <end position="84"/>
    </location>
</feature>
<feature type="region of interest" description="Disordered" evidence="1">
    <location>
        <begin position="382"/>
        <end position="482"/>
    </location>
</feature>
<feature type="compositionally biased region" description="Acidic residues" evidence="1">
    <location>
        <begin position="470"/>
        <end position="481"/>
    </location>
</feature>
<dbReference type="Proteomes" id="UP000799640">
    <property type="component" value="Unassembled WGS sequence"/>
</dbReference>
<sequence>MSSPPDQKGYLAGLTAFTPWGSRSTTPKPQPAAAGSGGGKPYEPPKAEAPNIEGLKSEDIPAQQRGGDHTISHRHRLSLRNYPPDCPPLKVQWFHATDVPKRKPIIESQAQDQLPGVAKKYVPFSEGDSKAIEVAFQKLVVDEDTAEMDRLASGGTRDGPQEPEGSANPNMKEDKQKDHVKVPVNEDFLFDVDIEARELMPAYWLGPVYAVRRATWFYQDGSTLRPCDENLATQLEEGYLKLKPWKFSSASGHQRSASQPRARPTSLRLADDPNTNKPVSNPVTPKASIEDLGSVSMAGKTPTSKVPPDDDTALLQGATKSLRLFGAHMNSVVTYQDATMAWLVTDDFLSRMSSTVYERFAGGAHFAGQKVVRGYVDPVKKTEVKDGKSHSVQASPQAGPLSEDERSQTSHSERSELDVDQQGEGAPLKPSASEARRRQLERQMSSLVEGGQMQDLEKEQEEVRKRDEKEIEEDYKEQEGDEQTRDIEHLILVTHGIGQRLGLRMDSINFVHDVNTLRKTLKTVYNESPNLQTLNGDTDHPTKNCRIQVLPICWRGKLDFPKQSLKHNRRERDLGDLDYQDEDYPSLDDITIEGVPTVRSLVTDLALDVLLYQSPTYKQHISRIVLEECNRIYTLFKQRNPSFKGKVSLMGHSLGSAIMFEILCNQPSPSKPRSGSGARRNTLRQPLPTLAFDVEDFYALGSPIALFQMLQGHVISARSSNSVSPPSSSDDISEDPGTAIVSPLCRRTFNIFHPTDPISYRIEPLISPSMALLKPQPLPYVKKGLFGTPVGQGLTGIGARVGQSVTGLWNNLSNSVASSLLNRSLGITGEDATRLAGPSGAATLAGVPMAGIGVRIGAVDGKEQNKGGNGENMEVEKGRDGKHPPTLLDSEIETLYSGFKKVRADGEGIEKGGSEWLEFEDRARRIKREEGKVRALNENGRVDYSIQEGAFDISLLASIASHLSYWADEDVAHFIMSQLLAANRIVKGTKGKVDEKAEKAEKAEQGDVSDLGDGKP</sequence>
<feature type="compositionally biased region" description="Basic and acidic residues" evidence="1">
    <location>
        <begin position="455"/>
        <end position="469"/>
    </location>
</feature>
<proteinExistence type="predicted"/>
<evidence type="ECO:0000313" key="4">
    <source>
        <dbReference type="Proteomes" id="UP000799640"/>
    </source>
</evidence>
<dbReference type="PANTHER" id="PTHR23509:SF10">
    <property type="entry name" value="LD21067P"/>
    <property type="match status" value="1"/>
</dbReference>
<gene>
    <name evidence="3" type="ORF">EJ06DRAFT_491069</name>
</gene>
<dbReference type="PROSITE" id="PS51043">
    <property type="entry name" value="DDHD"/>
    <property type="match status" value="1"/>
</dbReference>
<keyword evidence="4" id="KW-1185">Reference proteome</keyword>
<accession>A0A6G1I2M3</accession>